<proteinExistence type="predicted"/>
<protein>
    <submittedName>
        <fullName evidence="1">Uncharacterized protein</fullName>
    </submittedName>
</protein>
<gene>
    <name evidence="1" type="ORF">L6164_022948</name>
</gene>
<organism evidence="1 2">
    <name type="scientific">Bauhinia variegata</name>
    <name type="common">Purple orchid tree</name>
    <name type="synonym">Phanera variegata</name>
    <dbReference type="NCBI Taxonomy" id="167791"/>
    <lineage>
        <taxon>Eukaryota</taxon>
        <taxon>Viridiplantae</taxon>
        <taxon>Streptophyta</taxon>
        <taxon>Embryophyta</taxon>
        <taxon>Tracheophyta</taxon>
        <taxon>Spermatophyta</taxon>
        <taxon>Magnoliopsida</taxon>
        <taxon>eudicotyledons</taxon>
        <taxon>Gunneridae</taxon>
        <taxon>Pentapetalae</taxon>
        <taxon>rosids</taxon>
        <taxon>fabids</taxon>
        <taxon>Fabales</taxon>
        <taxon>Fabaceae</taxon>
        <taxon>Cercidoideae</taxon>
        <taxon>Cercideae</taxon>
        <taxon>Bauhiniinae</taxon>
        <taxon>Bauhinia</taxon>
    </lineage>
</organism>
<dbReference type="EMBL" id="CM039434">
    <property type="protein sequence ID" value="KAI4323333.1"/>
    <property type="molecule type" value="Genomic_DNA"/>
</dbReference>
<sequence length="124" mass="13375">MASLPTVCLAQLNLGFRSRTEIPTIDVVKVSPGASTASSKLRDRGIPSFRIKRRPLIVSAAYSNSEGEKSSIIGSNDKETGNAAQGPPLLTILAGFFVLFLVGWIIWSILSWLIRLIVSVPPPK</sequence>
<accession>A0ACB9MH72</accession>
<dbReference type="Proteomes" id="UP000828941">
    <property type="component" value="Chromosome 9"/>
</dbReference>
<reference evidence="1 2" key="1">
    <citation type="journal article" date="2022" name="DNA Res.">
        <title>Chromosomal-level genome assembly of the orchid tree Bauhinia variegata (Leguminosae; Cercidoideae) supports the allotetraploid origin hypothesis of Bauhinia.</title>
        <authorList>
            <person name="Zhong Y."/>
            <person name="Chen Y."/>
            <person name="Zheng D."/>
            <person name="Pang J."/>
            <person name="Liu Y."/>
            <person name="Luo S."/>
            <person name="Meng S."/>
            <person name="Qian L."/>
            <person name="Wei D."/>
            <person name="Dai S."/>
            <person name="Zhou R."/>
        </authorList>
    </citation>
    <scope>NUCLEOTIDE SEQUENCE [LARGE SCALE GENOMIC DNA]</scope>
    <source>
        <strain evidence="1">BV-YZ2020</strain>
    </source>
</reference>
<name>A0ACB9MH72_BAUVA</name>
<evidence type="ECO:0000313" key="1">
    <source>
        <dbReference type="EMBL" id="KAI4323333.1"/>
    </source>
</evidence>
<keyword evidence="2" id="KW-1185">Reference proteome</keyword>
<comment type="caution">
    <text evidence="1">The sequence shown here is derived from an EMBL/GenBank/DDBJ whole genome shotgun (WGS) entry which is preliminary data.</text>
</comment>
<evidence type="ECO:0000313" key="2">
    <source>
        <dbReference type="Proteomes" id="UP000828941"/>
    </source>
</evidence>